<evidence type="ECO:0000313" key="2">
    <source>
        <dbReference type="EMBL" id="OGK53447.1"/>
    </source>
</evidence>
<organism evidence="2 3">
    <name type="scientific">Candidatus Roizmanbacteria bacterium RIFCSPLOWO2_02_FULL_36_11</name>
    <dbReference type="NCBI Taxonomy" id="1802071"/>
    <lineage>
        <taxon>Bacteria</taxon>
        <taxon>Candidatus Roizmaniibacteriota</taxon>
    </lineage>
</organism>
<dbReference type="InterPro" id="IPR018580">
    <property type="entry name" value="Uncharacterised_YfhO"/>
</dbReference>
<dbReference type="EMBL" id="MGAV01000019">
    <property type="protein sequence ID" value="OGK53447.1"/>
    <property type="molecule type" value="Genomic_DNA"/>
</dbReference>
<dbReference type="PANTHER" id="PTHR38454:SF1">
    <property type="entry name" value="INTEGRAL MEMBRANE PROTEIN"/>
    <property type="match status" value="1"/>
</dbReference>
<dbReference type="Pfam" id="PF09586">
    <property type="entry name" value="YfhO"/>
    <property type="match status" value="1"/>
</dbReference>
<feature type="transmembrane region" description="Helical" evidence="1">
    <location>
        <begin position="431"/>
        <end position="449"/>
    </location>
</feature>
<feature type="transmembrane region" description="Helical" evidence="1">
    <location>
        <begin position="331"/>
        <end position="354"/>
    </location>
</feature>
<dbReference type="Proteomes" id="UP000177418">
    <property type="component" value="Unassembled WGS sequence"/>
</dbReference>
<feature type="transmembrane region" description="Helical" evidence="1">
    <location>
        <begin position="230"/>
        <end position="248"/>
    </location>
</feature>
<reference evidence="2 3" key="1">
    <citation type="journal article" date="2016" name="Nat. Commun.">
        <title>Thousands of microbial genomes shed light on interconnected biogeochemical processes in an aquifer system.</title>
        <authorList>
            <person name="Anantharaman K."/>
            <person name="Brown C.T."/>
            <person name="Hug L.A."/>
            <person name="Sharon I."/>
            <person name="Castelle C.J."/>
            <person name="Probst A.J."/>
            <person name="Thomas B.C."/>
            <person name="Singh A."/>
            <person name="Wilkins M.J."/>
            <person name="Karaoz U."/>
            <person name="Brodie E.L."/>
            <person name="Williams K.H."/>
            <person name="Hubbard S.S."/>
            <person name="Banfield J.F."/>
        </authorList>
    </citation>
    <scope>NUCLEOTIDE SEQUENCE [LARGE SCALE GENOMIC DNA]</scope>
</reference>
<feature type="transmembrane region" description="Helical" evidence="1">
    <location>
        <begin position="131"/>
        <end position="152"/>
    </location>
</feature>
<keyword evidence="1" id="KW-1133">Transmembrane helix</keyword>
<proteinExistence type="predicted"/>
<keyword evidence="1" id="KW-0472">Membrane</keyword>
<gene>
    <name evidence="2" type="ORF">A3H78_02840</name>
</gene>
<protein>
    <recommendedName>
        <fullName evidence="4">Bacterial membrane protein YfhO</fullName>
    </recommendedName>
</protein>
<feature type="transmembrane region" description="Helical" evidence="1">
    <location>
        <begin position="407"/>
        <end position="424"/>
    </location>
</feature>
<sequence>MKKTLQNISKKETFYILIAFFLPILYYWTVFFGKSFGYDCAPSVMGNYPPYGQTPMTPNSYCITLLDPGAYIWAHVPNWVSAIRQYLSGLFPIWDQNIGTGLPLAADFITSAYFIPLIPFALLFKLTQGNFFYLDIFFLFRYMLMSLGMYLFLRSCKLDRFICLIGSLAFFSSGYFIYLPAMNHHNVDLVLPFIGWSINNFYFTKKIKWSGISTLLLGLSMLGGMPESSIFILFFSFIYVCFLSLFYINKKKVLFLVVGGVIILGGLLLSAVLYFHGLELVFNGLSSHHGAGVQKWIEWKNIIIFILPELIGGIGYFILSYQDKLDFLVRGWNHIGFTISYLFLMSLIFIFNIWKGNKKDPLIKFFIFFLGLTIILLFQNYGIVHFFVFEQFPVFYQTQFTKYSSTLINFSLITSTMLFLHYFIKKRTRVVLIYYFFFIALLFFINYHYWNIIKDNVFYHPKFGLAPNILYAVILITFLTFCLLVIKRTKIILIIVLIILFVEFYIYLPKDGDQKRRDSLRKPPAISYLQSINDHSFRILGIDNILVPNLATVYDLSDIRILEPLWIDRYFYFIKNFYAEPDAFRITGIKEQQATQSADIVNNNFFSLLSVKYLLSYNNIETALNDNLNLKEILRQNPKKQYVGEATFDINRLSRSVLFEHAPNDIKAVLVKPRGASYLYIYPATAQGSFGNQKGNGVKLTAKIFINKRLIDSQERMINAGFKSGDQKWFEMKFGPFPDKNNSYKFTIQLITDPLGNNAFDWSGWGGFEWDSEINRTIDKYKLIYDKEMKIYENQDFLPRLRFISKTMCAKDEANKEKNFENIINLMKQNKDNIKQTAIIESKNCQAMKYHPELTKLSQTIFNDQKISFTYSSPKDQYGFLSDTYYPGWEIYINEKKGKIDPANLTFRGFKLPKGENMQVVIKYEPWTFKIGLIITILTLIPAVYISLSKNKIN</sequence>
<feature type="transmembrane region" description="Helical" evidence="1">
    <location>
        <begin position="158"/>
        <end position="178"/>
    </location>
</feature>
<feature type="transmembrane region" description="Helical" evidence="1">
    <location>
        <begin position="491"/>
        <end position="508"/>
    </location>
</feature>
<feature type="transmembrane region" description="Helical" evidence="1">
    <location>
        <begin position="469"/>
        <end position="486"/>
    </location>
</feature>
<name>A0A1F7JCX3_9BACT</name>
<feature type="transmembrane region" description="Helical" evidence="1">
    <location>
        <begin position="254"/>
        <end position="278"/>
    </location>
</feature>
<evidence type="ECO:0008006" key="4">
    <source>
        <dbReference type="Google" id="ProtNLM"/>
    </source>
</evidence>
<feature type="transmembrane region" description="Helical" evidence="1">
    <location>
        <begin position="927"/>
        <end position="948"/>
    </location>
</feature>
<dbReference type="AlphaFoldDB" id="A0A1F7JCX3"/>
<feature type="transmembrane region" description="Helical" evidence="1">
    <location>
        <begin position="12"/>
        <end position="29"/>
    </location>
</feature>
<feature type="transmembrane region" description="Helical" evidence="1">
    <location>
        <begin position="366"/>
        <end position="387"/>
    </location>
</feature>
<evidence type="ECO:0000256" key="1">
    <source>
        <dbReference type="SAM" id="Phobius"/>
    </source>
</evidence>
<dbReference type="PANTHER" id="PTHR38454">
    <property type="entry name" value="INTEGRAL MEMBRANE PROTEIN-RELATED"/>
    <property type="match status" value="1"/>
</dbReference>
<keyword evidence="1" id="KW-0812">Transmembrane</keyword>
<evidence type="ECO:0000313" key="3">
    <source>
        <dbReference type="Proteomes" id="UP000177418"/>
    </source>
</evidence>
<accession>A0A1F7JCX3</accession>
<comment type="caution">
    <text evidence="2">The sequence shown here is derived from an EMBL/GenBank/DDBJ whole genome shotgun (WGS) entry which is preliminary data.</text>
</comment>